<evidence type="ECO:0000256" key="1">
    <source>
        <dbReference type="SAM" id="SignalP"/>
    </source>
</evidence>
<name>A0A850QJJ1_9BURK</name>
<dbReference type="AlphaFoldDB" id="A0A850QJJ1"/>
<reference evidence="2 3" key="1">
    <citation type="submission" date="2020-06" db="EMBL/GenBank/DDBJ databases">
        <authorList>
            <person name="Qiu C."/>
            <person name="Liu Z."/>
        </authorList>
    </citation>
    <scope>NUCLEOTIDE SEQUENCE [LARGE SCALE GENOMIC DNA]</scope>
    <source>
        <strain evidence="2 3">EM 1</strain>
    </source>
</reference>
<protein>
    <recommendedName>
        <fullName evidence="4">Lipoprotein</fullName>
    </recommendedName>
</protein>
<comment type="caution">
    <text evidence="2">The sequence shown here is derived from an EMBL/GenBank/DDBJ whole genome shotgun (WGS) entry which is preliminary data.</text>
</comment>
<gene>
    <name evidence="2" type="ORF">HV832_16540</name>
</gene>
<sequence length="77" mass="8291">MFSLVKTLSLLMCFFILSACTKTPNTSLDGKWDCTGDTLLIAGSDVTIYLGGNQNSVLKDKLDYDLSHLGVASENGK</sequence>
<keyword evidence="1" id="KW-0732">Signal</keyword>
<feature type="signal peptide" evidence="1">
    <location>
        <begin position="1"/>
        <end position="19"/>
    </location>
</feature>
<accession>A0A850QJJ1</accession>
<dbReference type="Proteomes" id="UP000588051">
    <property type="component" value="Unassembled WGS sequence"/>
</dbReference>
<proteinExistence type="predicted"/>
<dbReference type="EMBL" id="JABXYJ010000015">
    <property type="protein sequence ID" value="NVO79428.1"/>
    <property type="molecule type" value="Genomic_DNA"/>
</dbReference>
<dbReference type="PROSITE" id="PS51257">
    <property type="entry name" value="PROKAR_LIPOPROTEIN"/>
    <property type="match status" value="1"/>
</dbReference>
<keyword evidence="3" id="KW-1185">Reference proteome</keyword>
<evidence type="ECO:0000313" key="2">
    <source>
        <dbReference type="EMBL" id="NVO79428.1"/>
    </source>
</evidence>
<feature type="chain" id="PRO_5032922893" description="Lipoprotein" evidence="1">
    <location>
        <begin position="20"/>
        <end position="77"/>
    </location>
</feature>
<evidence type="ECO:0000313" key="3">
    <source>
        <dbReference type="Proteomes" id="UP000588051"/>
    </source>
</evidence>
<organism evidence="2 3">
    <name type="scientific">Undibacterium oligocarboniphilum</name>
    <dbReference type="NCBI Taxonomy" id="666702"/>
    <lineage>
        <taxon>Bacteria</taxon>
        <taxon>Pseudomonadati</taxon>
        <taxon>Pseudomonadota</taxon>
        <taxon>Betaproteobacteria</taxon>
        <taxon>Burkholderiales</taxon>
        <taxon>Oxalobacteraceae</taxon>
        <taxon>Undibacterium</taxon>
    </lineage>
</organism>
<evidence type="ECO:0008006" key="4">
    <source>
        <dbReference type="Google" id="ProtNLM"/>
    </source>
</evidence>
<dbReference type="RefSeq" id="WP_176805109.1">
    <property type="nucleotide sequence ID" value="NZ_JABXYJ010000015.1"/>
</dbReference>